<sequence>MDTTASKQLISSLENLDNSATVQGRDAKLLREAATVTLTQSTQQRYVALRKLSACRQVQGESCLAFADRVLNLVRAPTSGQDIVTQKERVLEEFVVGLRGDIRYFVKLDNPTPFEQAIIKAQTVEHLLTEATSDRFINLV</sequence>
<keyword evidence="2" id="KW-1185">Reference proteome</keyword>
<dbReference type="AlphaFoldDB" id="A0A0C2FXQ8"/>
<name>A0A0C2FXQ8_9BILA</name>
<proteinExistence type="predicted"/>
<dbReference type="Proteomes" id="UP000054047">
    <property type="component" value="Unassembled WGS sequence"/>
</dbReference>
<evidence type="ECO:0000313" key="1">
    <source>
        <dbReference type="EMBL" id="KIH51409.1"/>
    </source>
</evidence>
<evidence type="ECO:0000313" key="2">
    <source>
        <dbReference type="Proteomes" id="UP000054047"/>
    </source>
</evidence>
<dbReference type="OrthoDB" id="5871270at2759"/>
<dbReference type="EMBL" id="KN746733">
    <property type="protein sequence ID" value="KIH51409.1"/>
    <property type="molecule type" value="Genomic_DNA"/>
</dbReference>
<accession>A0A0C2FXQ8</accession>
<protein>
    <submittedName>
        <fullName evidence="1">Uncharacterized protein</fullName>
    </submittedName>
</protein>
<organism evidence="1 2">
    <name type="scientific">Ancylostoma duodenale</name>
    <dbReference type="NCBI Taxonomy" id="51022"/>
    <lineage>
        <taxon>Eukaryota</taxon>
        <taxon>Metazoa</taxon>
        <taxon>Ecdysozoa</taxon>
        <taxon>Nematoda</taxon>
        <taxon>Chromadorea</taxon>
        <taxon>Rhabditida</taxon>
        <taxon>Rhabditina</taxon>
        <taxon>Rhabditomorpha</taxon>
        <taxon>Strongyloidea</taxon>
        <taxon>Ancylostomatidae</taxon>
        <taxon>Ancylostomatinae</taxon>
        <taxon>Ancylostoma</taxon>
    </lineage>
</organism>
<gene>
    <name evidence="1" type="ORF">ANCDUO_18506</name>
</gene>
<reference evidence="1 2" key="1">
    <citation type="submission" date="2013-12" db="EMBL/GenBank/DDBJ databases">
        <title>Draft genome of the parsitic nematode Ancylostoma duodenale.</title>
        <authorList>
            <person name="Mitreva M."/>
        </authorList>
    </citation>
    <scope>NUCLEOTIDE SEQUENCE [LARGE SCALE GENOMIC DNA]</scope>
    <source>
        <strain evidence="1 2">Zhejiang</strain>
    </source>
</reference>